<evidence type="ECO:0000256" key="3">
    <source>
        <dbReference type="ARBA" id="ARBA00022448"/>
    </source>
</evidence>
<keyword evidence="10" id="KW-0732">Signal</keyword>
<keyword evidence="7" id="KW-0406">Ion transport</keyword>
<evidence type="ECO:0000313" key="13">
    <source>
        <dbReference type="Proteomes" id="UP000247483"/>
    </source>
</evidence>
<protein>
    <submittedName>
        <fullName evidence="12">ShlB/FhaC/HecB family hemolysin secretion/activation protein</fullName>
    </submittedName>
</protein>
<keyword evidence="6" id="KW-0653">Protein transport</keyword>
<keyword evidence="9" id="KW-0998">Cell outer membrane</keyword>
<keyword evidence="5" id="KW-0812">Transmembrane</keyword>
<evidence type="ECO:0000256" key="5">
    <source>
        <dbReference type="ARBA" id="ARBA00022692"/>
    </source>
</evidence>
<keyword evidence="4" id="KW-1134">Transmembrane beta strand</keyword>
<keyword evidence="3" id="KW-0813">Transport</keyword>
<gene>
    <name evidence="12" type="ORF">DKK79_00645</name>
</gene>
<dbReference type="PROSITE" id="PS51779">
    <property type="entry name" value="POTRA"/>
    <property type="match status" value="1"/>
</dbReference>
<sequence>MKRYLLTCSLIVLPTTVTLAEPPPTQQPNDRQIINQVSDQQLIHQQERDKAIQDTLTPSSPDIHLLAPSSETDEIIFPTEPLCFNITQVQLLERDKLPWFIPINKLARQADHHCLGSEGIGLLMSKIQDRLVSYGYITTRVVVPEQDLTSGTLQLLLVEGKVRKLYYSDDSDKYAQLYTAMPVRENSTLNLRDIEQGLENLQRLPTVSTQMELVPGDKPGESDVVISRRQSKMWRLGLSVDDSGTKTTGRDQGGATLYLDNLLSLSDSFYASGGHDINGKGKYGSRNFLLSYSIPFGYWLLSTSLSGNKYHQTIAGQNENFEYSGRSRNANIQLSRVIHRNESQKTTLSYGITLRESHNYINDTEMELQQRKTTNWQLGLQHRHYINDITLDAGVTYQKGVRWFNAKKAPEENNGEYDSSALANIFLINFSANIPFSVNQQSFRYRFDYQGQYTRGDHLTSPDQFSIGGRWSVRGFDGELTLRADHGWYIRNELVWQAPFNHEPYLGIDTGEVSGAKSEYLLGRHITGGVIGIRGNNYGFYYDLFAGKPIRKPKGFKTNPLTLGFNVNWNY</sequence>
<organism evidence="12 13">
    <name type="scientific">Gilliamella apicola</name>
    <dbReference type="NCBI Taxonomy" id="1196095"/>
    <lineage>
        <taxon>Bacteria</taxon>
        <taxon>Pseudomonadati</taxon>
        <taxon>Pseudomonadota</taxon>
        <taxon>Gammaproteobacteria</taxon>
        <taxon>Orbales</taxon>
        <taxon>Orbaceae</taxon>
        <taxon>Gilliamella</taxon>
    </lineage>
</organism>
<feature type="signal peptide" evidence="10">
    <location>
        <begin position="1"/>
        <end position="20"/>
    </location>
</feature>
<dbReference type="PIRSF" id="PIRSF029745">
    <property type="entry name" value="FhaC"/>
    <property type="match status" value="1"/>
</dbReference>
<dbReference type="GO" id="GO:0009279">
    <property type="term" value="C:cell outer membrane"/>
    <property type="evidence" value="ECO:0007669"/>
    <property type="project" value="UniProtKB-SubCell"/>
</dbReference>
<evidence type="ECO:0000313" key="12">
    <source>
        <dbReference type="EMBL" id="PXZ06663.1"/>
    </source>
</evidence>
<evidence type="ECO:0000256" key="10">
    <source>
        <dbReference type="SAM" id="SignalP"/>
    </source>
</evidence>
<dbReference type="FunFam" id="2.40.160.50:FF:000009">
    <property type="entry name" value="Putative hemolysin activator protein"/>
    <property type="match status" value="1"/>
</dbReference>
<name>A0A2V4E281_9GAMM</name>
<dbReference type="GO" id="GO:0006811">
    <property type="term" value="P:monoatomic ion transport"/>
    <property type="evidence" value="ECO:0007669"/>
    <property type="project" value="UniProtKB-KW"/>
</dbReference>
<dbReference type="Pfam" id="PF17287">
    <property type="entry name" value="POTRA_3"/>
    <property type="match status" value="1"/>
</dbReference>
<comment type="subcellular location">
    <subcellularLocation>
        <location evidence="1">Cell outer membrane</location>
    </subcellularLocation>
</comment>
<evidence type="ECO:0000256" key="8">
    <source>
        <dbReference type="ARBA" id="ARBA00023136"/>
    </source>
</evidence>
<dbReference type="EMBL" id="QGLP01000003">
    <property type="protein sequence ID" value="PXZ06663.1"/>
    <property type="molecule type" value="Genomic_DNA"/>
</dbReference>
<dbReference type="InterPro" id="IPR035251">
    <property type="entry name" value="ShlB_POTRA"/>
</dbReference>
<evidence type="ECO:0000256" key="2">
    <source>
        <dbReference type="ARBA" id="ARBA00009055"/>
    </source>
</evidence>
<dbReference type="InterPro" id="IPR005565">
    <property type="entry name" value="Hemolysn_activator_HlyB_C"/>
</dbReference>
<dbReference type="Pfam" id="PF03865">
    <property type="entry name" value="ShlB"/>
    <property type="match status" value="1"/>
</dbReference>
<dbReference type="Gene3D" id="2.40.160.50">
    <property type="entry name" value="membrane protein fhac: a member of the omp85/tpsb transporter family"/>
    <property type="match status" value="1"/>
</dbReference>
<accession>A0A2V4E281</accession>
<dbReference type="Pfam" id="PF08479">
    <property type="entry name" value="POTRA_2"/>
    <property type="match status" value="1"/>
</dbReference>
<dbReference type="GO" id="GO:0046819">
    <property type="term" value="P:protein secretion by the type V secretion system"/>
    <property type="evidence" value="ECO:0007669"/>
    <property type="project" value="TreeGrafter"/>
</dbReference>
<reference evidence="12 13" key="1">
    <citation type="submission" date="2018-05" db="EMBL/GenBank/DDBJ databases">
        <title>Reference genomes for bee gut microbiota database.</title>
        <authorList>
            <person name="Ellegaard K.M."/>
        </authorList>
    </citation>
    <scope>NUCLEOTIDE SEQUENCE [LARGE SCALE GENOMIC DNA]</scope>
    <source>
        <strain evidence="12 13">ESL0177</strain>
    </source>
</reference>
<dbReference type="Proteomes" id="UP000247483">
    <property type="component" value="Unassembled WGS sequence"/>
</dbReference>
<dbReference type="InterPro" id="IPR034746">
    <property type="entry name" value="POTRA"/>
</dbReference>
<evidence type="ECO:0000256" key="4">
    <source>
        <dbReference type="ARBA" id="ARBA00022452"/>
    </source>
</evidence>
<proteinExistence type="inferred from homology"/>
<dbReference type="PANTHER" id="PTHR34597">
    <property type="entry name" value="SLR1661 PROTEIN"/>
    <property type="match status" value="1"/>
</dbReference>
<keyword evidence="8" id="KW-0472">Membrane</keyword>
<comment type="caution">
    <text evidence="12">The sequence shown here is derived from an EMBL/GenBank/DDBJ whole genome shotgun (WGS) entry which is preliminary data.</text>
</comment>
<evidence type="ECO:0000256" key="1">
    <source>
        <dbReference type="ARBA" id="ARBA00004442"/>
    </source>
</evidence>
<dbReference type="GO" id="GO:0008320">
    <property type="term" value="F:protein transmembrane transporter activity"/>
    <property type="evidence" value="ECO:0007669"/>
    <property type="project" value="TreeGrafter"/>
</dbReference>
<dbReference type="InterPro" id="IPR013686">
    <property type="entry name" value="Polypept-transport_assoc_ShlB"/>
</dbReference>
<dbReference type="AlphaFoldDB" id="A0A2V4E281"/>
<evidence type="ECO:0000256" key="9">
    <source>
        <dbReference type="ARBA" id="ARBA00023237"/>
    </source>
</evidence>
<evidence type="ECO:0000256" key="7">
    <source>
        <dbReference type="ARBA" id="ARBA00023065"/>
    </source>
</evidence>
<evidence type="ECO:0000256" key="6">
    <source>
        <dbReference type="ARBA" id="ARBA00022927"/>
    </source>
</evidence>
<dbReference type="InterPro" id="IPR027282">
    <property type="entry name" value="TPS"/>
</dbReference>
<dbReference type="GO" id="GO:0098046">
    <property type="term" value="C:type V protein secretion system complex"/>
    <property type="evidence" value="ECO:0007669"/>
    <property type="project" value="TreeGrafter"/>
</dbReference>
<evidence type="ECO:0000259" key="11">
    <source>
        <dbReference type="PROSITE" id="PS51779"/>
    </source>
</evidence>
<dbReference type="RefSeq" id="WP_110422438.1">
    <property type="nucleotide sequence ID" value="NZ_QGLP01000003.1"/>
</dbReference>
<dbReference type="Gene3D" id="3.10.20.310">
    <property type="entry name" value="membrane protein fhac"/>
    <property type="match status" value="1"/>
</dbReference>
<feature type="domain" description="POTRA" evidence="11">
    <location>
        <begin position="84"/>
        <end position="160"/>
    </location>
</feature>
<comment type="similarity">
    <text evidence="2">Belongs to the TPS (TC 1.B.20) family.</text>
</comment>
<dbReference type="PANTHER" id="PTHR34597:SF3">
    <property type="entry name" value="OUTER MEMBRANE TRANSPORTER CDIB"/>
    <property type="match status" value="1"/>
</dbReference>
<dbReference type="InterPro" id="IPR051544">
    <property type="entry name" value="TPS_OM_transporter"/>
</dbReference>
<feature type="chain" id="PRO_5016123232" evidence="10">
    <location>
        <begin position="21"/>
        <end position="571"/>
    </location>
</feature>